<protein>
    <submittedName>
        <fullName evidence="2">Uncharacterized protein</fullName>
    </submittedName>
</protein>
<name>A0AAW1T821_9CHLO</name>
<feature type="region of interest" description="Disordered" evidence="1">
    <location>
        <begin position="1"/>
        <end position="164"/>
    </location>
</feature>
<dbReference type="Proteomes" id="UP001485043">
    <property type="component" value="Unassembled WGS sequence"/>
</dbReference>
<comment type="caution">
    <text evidence="2">The sequence shown here is derived from an EMBL/GenBank/DDBJ whole genome shotgun (WGS) entry which is preliminary data.</text>
</comment>
<organism evidence="2 3">
    <name type="scientific">Apatococcus fuscideae</name>
    <dbReference type="NCBI Taxonomy" id="2026836"/>
    <lineage>
        <taxon>Eukaryota</taxon>
        <taxon>Viridiplantae</taxon>
        <taxon>Chlorophyta</taxon>
        <taxon>core chlorophytes</taxon>
        <taxon>Trebouxiophyceae</taxon>
        <taxon>Chlorellales</taxon>
        <taxon>Chlorellaceae</taxon>
        <taxon>Apatococcus</taxon>
    </lineage>
</organism>
<feature type="compositionally biased region" description="Basic and acidic residues" evidence="1">
    <location>
        <begin position="14"/>
        <end position="23"/>
    </location>
</feature>
<sequence length="164" mass="17310">MRFKKSGARASGDGSRDAGRNGGDEGLGECVAASALSETWPSSAEMEERPPLSARRPKTPRDEPVPAADETADAHTSPNQRVRKHARPSELAGPGEYVADAAGRSNDRPSAALQPSSIPRQSSTDASEDLEVMGRSHSEASGFSRDAAKFPKLNFKGALLKGPR</sequence>
<keyword evidence="3" id="KW-1185">Reference proteome</keyword>
<evidence type="ECO:0000313" key="3">
    <source>
        <dbReference type="Proteomes" id="UP001485043"/>
    </source>
</evidence>
<gene>
    <name evidence="2" type="ORF">WJX84_003358</name>
</gene>
<dbReference type="AlphaFoldDB" id="A0AAW1T821"/>
<feature type="compositionally biased region" description="Polar residues" evidence="1">
    <location>
        <begin position="113"/>
        <end position="125"/>
    </location>
</feature>
<reference evidence="2 3" key="1">
    <citation type="journal article" date="2024" name="Nat. Commun.">
        <title>Phylogenomics reveals the evolutionary origins of lichenization in chlorophyte algae.</title>
        <authorList>
            <person name="Puginier C."/>
            <person name="Libourel C."/>
            <person name="Otte J."/>
            <person name="Skaloud P."/>
            <person name="Haon M."/>
            <person name="Grisel S."/>
            <person name="Petersen M."/>
            <person name="Berrin J.G."/>
            <person name="Delaux P.M."/>
            <person name="Dal Grande F."/>
            <person name="Keller J."/>
        </authorList>
    </citation>
    <scope>NUCLEOTIDE SEQUENCE [LARGE SCALE GENOMIC DNA]</scope>
    <source>
        <strain evidence="2 3">SAG 2523</strain>
    </source>
</reference>
<dbReference type="EMBL" id="JALJOV010000286">
    <property type="protein sequence ID" value="KAK9865068.1"/>
    <property type="molecule type" value="Genomic_DNA"/>
</dbReference>
<evidence type="ECO:0000256" key="1">
    <source>
        <dbReference type="SAM" id="MobiDB-lite"/>
    </source>
</evidence>
<proteinExistence type="predicted"/>
<accession>A0AAW1T821</accession>
<evidence type="ECO:0000313" key="2">
    <source>
        <dbReference type="EMBL" id="KAK9865068.1"/>
    </source>
</evidence>